<accession>A0A7T1WXF3</accession>
<dbReference type="GO" id="GO:0005975">
    <property type="term" value="P:carbohydrate metabolic process"/>
    <property type="evidence" value="ECO:0007669"/>
    <property type="project" value="InterPro"/>
</dbReference>
<sequence length="229" mass="25156">MTAAAWHLGPAASWLPGVRRAVSPALDGRGDPGHVALTFDDGPDPLSTPYFLEELSRLSARATFFVLGSRLERYSQLGRRIVAEGHELAVHGWQHERFWHPRPRGDVRDLARATNSVHRAAGSRPLWYRPPYGVLTTSRLAAARRVGLRPVLWTAWGRDWTAKADADSVLAELAKRMCGGATVLLHDSDHACAPHAWHSALDALPHLVMRCRAEGLTVGPLAEHGLRST</sequence>
<name>A0A7T1WXF3_9ACTN</name>
<dbReference type="KEGG" id="sbat:G4Z16_28340"/>
<dbReference type="InterPro" id="IPR011330">
    <property type="entry name" value="Glyco_hydro/deAcase_b/a-brl"/>
</dbReference>
<gene>
    <name evidence="2" type="ORF">G4Z16_28340</name>
</gene>
<evidence type="ECO:0000259" key="1">
    <source>
        <dbReference type="PROSITE" id="PS51677"/>
    </source>
</evidence>
<evidence type="ECO:0000313" key="3">
    <source>
        <dbReference type="Proteomes" id="UP000595046"/>
    </source>
</evidence>
<reference evidence="3" key="1">
    <citation type="submission" date="2020-02" db="EMBL/GenBank/DDBJ databases">
        <title>Streptomyces sp. ASO4wet.</title>
        <authorList>
            <person name="Risdian C."/>
            <person name="Landwehr W."/>
            <person name="Schupp P."/>
            <person name="Wink J."/>
        </authorList>
    </citation>
    <scope>NUCLEOTIDE SEQUENCE [LARGE SCALE GENOMIC DNA]</scope>
    <source>
        <strain evidence="3">ASO4wet</strain>
    </source>
</reference>
<feature type="domain" description="NodB homology" evidence="1">
    <location>
        <begin position="33"/>
        <end position="219"/>
    </location>
</feature>
<organism evidence="2 3">
    <name type="scientific">Streptomyces bathyalis</name>
    <dbReference type="NCBI Taxonomy" id="2710756"/>
    <lineage>
        <taxon>Bacteria</taxon>
        <taxon>Bacillati</taxon>
        <taxon>Actinomycetota</taxon>
        <taxon>Actinomycetes</taxon>
        <taxon>Kitasatosporales</taxon>
        <taxon>Streptomycetaceae</taxon>
        <taxon>Streptomyces</taxon>
    </lineage>
</organism>
<dbReference type="InterPro" id="IPR050248">
    <property type="entry name" value="Polysacc_deacetylase_ArnD"/>
</dbReference>
<protein>
    <submittedName>
        <fullName evidence="2">Polysaccharide deacetylase family protein</fullName>
    </submittedName>
</protein>
<dbReference type="CDD" id="cd10959">
    <property type="entry name" value="CE4_NodB_like_3"/>
    <property type="match status" value="1"/>
</dbReference>
<dbReference type="EMBL" id="CP048882">
    <property type="protein sequence ID" value="QPP11080.1"/>
    <property type="molecule type" value="Genomic_DNA"/>
</dbReference>
<keyword evidence="3" id="KW-1185">Reference proteome</keyword>
<dbReference type="GO" id="GO:0016810">
    <property type="term" value="F:hydrolase activity, acting on carbon-nitrogen (but not peptide) bonds"/>
    <property type="evidence" value="ECO:0007669"/>
    <property type="project" value="InterPro"/>
</dbReference>
<evidence type="ECO:0000313" key="2">
    <source>
        <dbReference type="EMBL" id="QPP11080.1"/>
    </source>
</evidence>
<dbReference type="Proteomes" id="UP000595046">
    <property type="component" value="Chromosome"/>
</dbReference>
<dbReference type="PANTHER" id="PTHR10587:SF137">
    <property type="entry name" value="4-DEOXY-4-FORMAMIDO-L-ARABINOSE-PHOSPHOUNDECAPRENOL DEFORMYLASE ARND-RELATED"/>
    <property type="match status" value="1"/>
</dbReference>
<dbReference type="AlphaFoldDB" id="A0A7T1WXF3"/>
<dbReference type="Pfam" id="PF01522">
    <property type="entry name" value="Polysacc_deac_1"/>
    <property type="match status" value="1"/>
</dbReference>
<dbReference type="PANTHER" id="PTHR10587">
    <property type="entry name" value="GLYCOSYL TRANSFERASE-RELATED"/>
    <property type="match status" value="1"/>
</dbReference>
<dbReference type="Gene3D" id="3.20.20.370">
    <property type="entry name" value="Glycoside hydrolase/deacetylase"/>
    <property type="match status" value="1"/>
</dbReference>
<dbReference type="PROSITE" id="PS51677">
    <property type="entry name" value="NODB"/>
    <property type="match status" value="1"/>
</dbReference>
<dbReference type="InterPro" id="IPR002509">
    <property type="entry name" value="NODB_dom"/>
</dbReference>
<proteinExistence type="predicted"/>
<dbReference type="RefSeq" id="WP_197354982.1">
    <property type="nucleotide sequence ID" value="NZ_CP048882.1"/>
</dbReference>
<dbReference type="SUPFAM" id="SSF88713">
    <property type="entry name" value="Glycoside hydrolase/deacetylase"/>
    <property type="match status" value="1"/>
</dbReference>